<organism evidence="2 3">
    <name type="scientific">Stylosanthes scabra</name>
    <dbReference type="NCBI Taxonomy" id="79078"/>
    <lineage>
        <taxon>Eukaryota</taxon>
        <taxon>Viridiplantae</taxon>
        <taxon>Streptophyta</taxon>
        <taxon>Embryophyta</taxon>
        <taxon>Tracheophyta</taxon>
        <taxon>Spermatophyta</taxon>
        <taxon>Magnoliopsida</taxon>
        <taxon>eudicotyledons</taxon>
        <taxon>Gunneridae</taxon>
        <taxon>Pentapetalae</taxon>
        <taxon>rosids</taxon>
        <taxon>fabids</taxon>
        <taxon>Fabales</taxon>
        <taxon>Fabaceae</taxon>
        <taxon>Papilionoideae</taxon>
        <taxon>50 kb inversion clade</taxon>
        <taxon>dalbergioids sensu lato</taxon>
        <taxon>Dalbergieae</taxon>
        <taxon>Pterocarpus clade</taxon>
        <taxon>Stylosanthes</taxon>
    </lineage>
</organism>
<evidence type="ECO:0000313" key="2">
    <source>
        <dbReference type="EMBL" id="MED6209167.1"/>
    </source>
</evidence>
<evidence type="ECO:0000313" key="3">
    <source>
        <dbReference type="Proteomes" id="UP001341840"/>
    </source>
</evidence>
<comment type="caution">
    <text evidence="2">The sequence shown here is derived from an EMBL/GenBank/DDBJ whole genome shotgun (WGS) entry which is preliminary data.</text>
</comment>
<proteinExistence type="predicted"/>
<dbReference type="Proteomes" id="UP001341840">
    <property type="component" value="Unassembled WGS sequence"/>
</dbReference>
<dbReference type="EMBL" id="JASCZI010242031">
    <property type="protein sequence ID" value="MED6209167.1"/>
    <property type="molecule type" value="Genomic_DNA"/>
</dbReference>
<gene>
    <name evidence="2" type="ORF">PIB30_052147</name>
</gene>
<accession>A0ABU6YHD6</accession>
<keyword evidence="3" id="KW-1185">Reference proteome</keyword>
<reference evidence="2 3" key="1">
    <citation type="journal article" date="2023" name="Plants (Basel)">
        <title>Bridging the Gap: Combining Genomics and Transcriptomics Approaches to Understand Stylosanthes scabra, an Orphan Legume from the Brazilian Caatinga.</title>
        <authorList>
            <person name="Ferreira-Neto J.R.C."/>
            <person name="da Silva M.D."/>
            <person name="Binneck E."/>
            <person name="de Melo N.F."/>
            <person name="da Silva R.H."/>
            <person name="de Melo A.L.T.M."/>
            <person name="Pandolfi V."/>
            <person name="Bustamante F.O."/>
            <person name="Brasileiro-Vidal A.C."/>
            <person name="Benko-Iseppon A.M."/>
        </authorList>
    </citation>
    <scope>NUCLEOTIDE SEQUENCE [LARGE SCALE GENOMIC DNA]</scope>
    <source>
        <tissue evidence="2">Leaves</tissue>
    </source>
</reference>
<sequence>MGESGPWMKPERSTAAEISGRKEKWLATRRCSLVSGRQEEDDGEGGEEPKRQKRIEKRAQRGRSREENLGTNKTICTLGVIVAVRDAMRSFSETTHGNGSNPMMPQQCPFSTQPPPVHVAPVVAIDNPAWPREEQ</sequence>
<name>A0ABU6YHD6_9FABA</name>
<feature type="compositionally biased region" description="Basic and acidic residues" evidence="1">
    <location>
        <begin position="57"/>
        <end position="68"/>
    </location>
</feature>
<feature type="region of interest" description="Disordered" evidence="1">
    <location>
        <begin position="1"/>
        <end position="70"/>
    </location>
</feature>
<feature type="compositionally biased region" description="Polar residues" evidence="1">
    <location>
        <begin position="92"/>
        <end position="111"/>
    </location>
</feature>
<evidence type="ECO:0000256" key="1">
    <source>
        <dbReference type="SAM" id="MobiDB-lite"/>
    </source>
</evidence>
<protein>
    <submittedName>
        <fullName evidence="2">Uncharacterized protein</fullName>
    </submittedName>
</protein>
<feature type="compositionally biased region" description="Basic and acidic residues" evidence="1">
    <location>
        <begin position="9"/>
        <end position="26"/>
    </location>
</feature>
<feature type="region of interest" description="Disordered" evidence="1">
    <location>
        <begin position="92"/>
        <end position="118"/>
    </location>
</feature>